<reference evidence="2" key="1">
    <citation type="journal article" date="2013" name="Nat. Genet.">
        <title>The duck genome and transcriptome provide insight into an avian influenza virus reservoir species.</title>
        <authorList>
            <person name="Huang Y."/>
            <person name="Li Y."/>
            <person name="Burt D.W."/>
            <person name="Chen H."/>
            <person name="Zhang Y."/>
            <person name="Qian W."/>
            <person name="Kim H."/>
            <person name="Gan S."/>
            <person name="Zhao Y."/>
            <person name="Li J."/>
            <person name="Yi K."/>
            <person name="Feng H."/>
            <person name="Zhu P."/>
            <person name="Li B."/>
            <person name="Liu Q."/>
            <person name="Fairley S."/>
            <person name="Magor K.E."/>
            <person name="Du Z."/>
            <person name="Hu X."/>
            <person name="Goodman L."/>
            <person name="Tafer H."/>
            <person name="Vignal A."/>
            <person name="Lee T."/>
            <person name="Kim K.W."/>
            <person name="Sheng Z."/>
            <person name="An Y."/>
            <person name="Searle S."/>
            <person name="Herrero J."/>
            <person name="Groenen M.A."/>
            <person name="Crooijmans R.P."/>
            <person name="Faraut T."/>
            <person name="Cai Q."/>
            <person name="Webster R.G."/>
            <person name="Aldridge J.R."/>
            <person name="Warren W.C."/>
            <person name="Bartschat S."/>
            <person name="Kehr S."/>
            <person name="Marz M."/>
            <person name="Stadler P.F."/>
            <person name="Smith J."/>
            <person name="Kraus R.H."/>
            <person name="Zhao Y."/>
            <person name="Ren L."/>
            <person name="Fei J."/>
            <person name="Morisson M."/>
            <person name="Kaiser P."/>
            <person name="Griffin D.K."/>
            <person name="Rao M."/>
            <person name="Pitel F."/>
            <person name="Wang J."/>
            <person name="Li N."/>
        </authorList>
    </citation>
    <scope>NUCLEOTIDE SEQUENCE [LARGE SCALE GENOMIC DNA]</scope>
</reference>
<sequence>MKACERPSQEEAKVISKFPSINFDNRSSLESICRAEEEGKAAACSNSCLTDIHGRQKSIVPSTPVLKGFQSRAQFSSFYGLLSHKAGFLISQVLILQKNNASRWFYISSLQGHGAPSWESQVGVVRGSPNFAMENSSWKIPTPGKLSEGRDSSFLHATLSGDKKLEQAVIFRALTTQQPKSNNALARGSSAPKTILATRFLLCQKMTAVAAGFLQVFLLKGGRNTGAFSCAHKPAFHGPENLEIVSENVNFSARTKAGSEHVQNPARAEFSDLIIGRSAGNSGSEVPLSCRALNTKAALMPLQNKRFLQPQCSHGTDTPGGHQLRKQAQLQIALPTPDSQQKGYFQFFVDKQDEMWVASSKAARSSQLP</sequence>
<dbReference type="Proteomes" id="UP000296049">
    <property type="component" value="Unassembled WGS sequence"/>
</dbReference>
<evidence type="ECO:0000313" key="2">
    <source>
        <dbReference type="Proteomes" id="UP000296049"/>
    </source>
</evidence>
<protein>
    <submittedName>
        <fullName evidence="1">Uncharacterized protein</fullName>
    </submittedName>
</protein>
<name>R0JLN3_ANAPL</name>
<dbReference type="AlphaFoldDB" id="R0JLN3"/>
<gene>
    <name evidence="1" type="ORF">Anapl_15214</name>
</gene>
<dbReference type="EMBL" id="KB743569">
    <property type="protein sequence ID" value="EOA98001.1"/>
    <property type="molecule type" value="Genomic_DNA"/>
</dbReference>
<accession>R0JLN3</accession>
<proteinExistence type="predicted"/>
<organism evidence="1 2">
    <name type="scientific">Anas platyrhynchos</name>
    <name type="common">Mallard</name>
    <name type="synonym">Anas boschas</name>
    <dbReference type="NCBI Taxonomy" id="8839"/>
    <lineage>
        <taxon>Eukaryota</taxon>
        <taxon>Metazoa</taxon>
        <taxon>Chordata</taxon>
        <taxon>Craniata</taxon>
        <taxon>Vertebrata</taxon>
        <taxon>Euteleostomi</taxon>
        <taxon>Archelosauria</taxon>
        <taxon>Archosauria</taxon>
        <taxon>Dinosauria</taxon>
        <taxon>Saurischia</taxon>
        <taxon>Theropoda</taxon>
        <taxon>Coelurosauria</taxon>
        <taxon>Aves</taxon>
        <taxon>Neognathae</taxon>
        <taxon>Galloanserae</taxon>
        <taxon>Anseriformes</taxon>
        <taxon>Anatidae</taxon>
        <taxon>Anatinae</taxon>
        <taxon>Anas</taxon>
    </lineage>
</organism>
<keyword evidence="2" id="KW-1185">Reference proteome</keyword>
<evidence type="ECO:0000313" key="1">
    <source>
        <dbReference type="EMBL" id="EOA98001.1"/>
    </source>
</evidence>